<dbReference type="Proteomes" id="UP000314294">
    <property type="component" value="Unassembled WGS sequence"/>
</dbReference>
<sequence length="170" mass="19413">MSISLGDTVSTPECVPPPNNIWIVDNSKSVRKIVGFFLLKAPKRVKRLEAVINRRWRHSASRLTTAHWRPHAASHWIIQTREDLHIEEHLTEAWKTTSQSVSRYTGGDKESVQRRWRDTSGLACRAAALQHTGLLPPPSRRIVSLSASFRFQPSPHEALRASRHPRAHRI</sequence>
<organism evidence="1 2">
    <name type="scientific">Liparis tanakae</name>
    <name type="common">Tanaka's snailfish</name>
    <dbReference type="NCBI Taxonomy" id="230148"/>
    <lineage>
        <taxon>Eukaryota</taxon>
        <taxon>Metazoa</taxon>
        <taxon>Chordata</taxon>
        <taxon>Craniata</taxon>
        <taxon>Vertebrata</taxon>
        <taxon>Euteleostomi</taxon>
        <taxon>Actinopterygii</taxon>
        <taxon>Neopterygii</taxon>
        <taxon>Teleostei</taxon>
        <taxon>Neoteleostei</taxon>
        <taxon>Acanthomorphata</taxon>
        <taxon>Eupercaria</taxon>
        <taxon>Perciformes</taxon>
        <taxon>Cottioidei</taxon>
        <taxon>Cottales</taxon>
        <taxon>Liparidae</taxon>
        <taxon>Liparis</taxon>
    </lineage>
</organism>
<proteinExistence type="predicted"/>
<accession>A0A4Z2FUB0</accession>
<gene>
    <name evidence="1" type="ORF">EYF80_045856</name>
</gene>
<keyword evidence="2" id="KW-1185">Reference proteome</keyword>
<reference evidence="1 2" key="1">
    <citation type="submission" date="2019-03" db="EMBL/GenBank/DDBJ databases">
        <title>First draft genome of Liparis tanakae, snailfish: a comprehensive survey of snailfish specific genes.</title>
        <authorList>
            <person name="Kim W."/>
            <person name="Song I."/>
            <person name="Jeong J.-H."/>
            <person name="Kim D."/>
            <person name="Kim S."/>
            <person name="Ryu S."/>
            <person name="Song J.Y."/>
            <person name="Lee S.K."/>
        </authorList>
    </citation>
    <scope>NUCLEOTIDE SEQUENCE [LARGE SCALE GENOMIC DNA]</scope>
    <source>
        <tissue evidence="1">Muscle</tissue>
    </source>
</reference>
<comment type="caution">
    <text evidence="1">The sequence shown here is derived from an EMBL/GenBank/DDBJ whole genome shotgun (WGS) entry which is preliminary data.</text>
</comment>
<protein>
    <submittedName>
        <fullName evidence="1">Uncharacterized protein</fullName>
    </submittedName>
</protein>
<dbReference type="EMBL" id="SRLO01000935">
    <property type="protein sequence ID" value="TNN43942.1"/>
    <property type="molecule type" value="Genomic_DNA"/>
</dbReference>
<evidence type="ECO:0000313" key="2">
    <source>
        <dbReference type="Proteomes" id="UP000314294"/>
    </source>
</evidence>
<name>A0A4Z2FUB0_9TELE</name>
<dbReference type="AlphaFoldDB" id="A0A4Z2FUB0"/>
<evidence type="ECO:0000313" key="1">
    <source>
        <dbReference type="EMBL" id="TNN43942.1"/>
    </source>
</evidence>